<evidence type="ECO:0000256" key="8">
    <source>
        <dbReference type="SAM" id="Phobius"/>
    </source>
</evidence>
<comment type="caution">
    <text evidence="9">The sequence shown here is derived from an EMBL/GenBank/DDBJ whole genome shotgun (WGS) entry which is preliminary data.</text>
</comment>
<protein>
    <recommendedName>
        <fullName evidence="10">Major facilitator superfamily (MFS) profile domain-containing protein</fullName>
    </recommendedName>
</protein>
<keyword evidence="2" id="KW-0813">Transport</keyword>
<feature type="transmembrane region" description="Helical" evidence="8">
    <location>
        <begin position="56"/>
        <end position="77"/>
    </location>
</feature>
<dbReference type="Pfam" id="PF03219">
    <property type="entry name" value="TLC"/>
    <property type="match status" value="1"/>
</dbReference>
<dbReference type="SUPFAM" id="SSF103473">
    <property type="entry name" value="MFS general substrate transporter"/>
    <property type="match status" value="1"/>
</dbReference>
<dbReference type="GO" id="GO:0005471">
    <property type="term" value="F:ATP:ADP antiporter activity"/>
    <property type="evidence" value="ECO:0007669"/>
    <property type="project" value="InterPro"/>
</dbReference>
<feature type="non-terminal residue" evidence="9">
    <location>
        <position position="1"/>
    </location>
</feature>
<keyword evidence="5" id="KW-0067">ATP-binding</keyword>
<accession>X1G8H5</accession>
<comment type="subcellular location">
    <subcellularLocation>
        <location evidence="1">Membrane</location>
        <topology evidence="1">Multi-pass membrane protein</topology>
    </subcellularLocation>
</comment>
<organism evidence="9">
    <name type="scientific">marine sediment metagenome</name>
    <dbReference type="NCBI Taxonomy" id="412755"/>
    <lineage>
        <taxon>unclassified sequences</taxon>
        <taxon>metagenomes</taxon>
        <taxon>ecological metagenomes</taxon>
    </lineage>
</organism>
<evidence type="ECO:0008006" key="10">
    <source>
        <dbReference type="Google" id="ProtNLM"/>
    </source>
</evidence>
<evidence type="ECO:0000313" key="9">
    <source>
        <dbReference type="EMBL" id="GAH54211.1"/>
    </source>
</evidence>
<evidence type="ECO:0000256" key="6">
    <source>
        <dbReference type="ARBA" id="ARBA00022989"/>
    </source>
</evidence>
<gene>
    <name evidence="9" type="ORF">S03H2_26762</name>
</gene>
<dbReference type="InterPro" id="IPR004667">
    <property type="entry name" value="ADP_ATP_car_bac_type"/>
</dbReference>
<dbReference type="EMBL" id="BARU01015672">
    <property type="protein sequence ID" value="GAH54211.1"/>
    <property type="molecule type" value="Genomic_DNA"/>
</dbReference>
<keyword evidence="6 8" id="KW-1133">Transmembrane helix</keyword>
<evidence type="ECO:0000256" key="2">
    <source>
        <dbReference type="ARBA" id="ARBA00022448"/>
    </source>
</evidence>
<keyword evidence="3 8" id="KW-0812">Transmembrane</keyword>
<reference evidence="9" key="1">
    <citation type="journal article" date="2014" name="Front. Microbiol.">
        <title>High frequency of phylogenetically diverse reductive dehalogenase-homologous genes in deep subseafloor sedimentary metagenomes.</title>
        <authorList>
            <person name="Kawai M."/>
            <person name="Futagami T."/>
            <person name="Toyoda A."/>
            <person name="Takaki Y."/>
            <person name="Nishi S."/>
            <person name="Hori S."/>
            <person name="Arai W."/>
            <person name="Tsubouchi T."/>
            <person name="Morono Y."/>
            <person name="Uchiyama I."/>
            <person name="Ito T."/>
            <person name="Fujiyama A."/>
            <person name="Inagaki F."/>
            <person name="Takami H."/>
        </authorList>
    </citation>
    <scope>NUCLEOTIDE SEQUENCE</scope>
    <source>
        <strain evidence="9">Expedition CK06-06</strain>
    </source>
</reference>
<evidence type="ECO:0000256" key="5">
    <source>
        <dbReference type="ARBA" id="ARBA00022840"/>
    </source>
</evidence>
<proteinExistence type="predicted"/>
<dbReference type="GO" id="GO:0016020">
    <property type="term" value="C:membrane"/>
    <property type="evidence" value="ECO:0007669"/>
    <property type="project" value="UniProtKB-SubCell"/>
</dbReference>
<keyword evidence="4" id="KW-0547">Nucleotide-binding</keyword>
<evidence type="ECO:0000256" key="4">
    <source>
        <dbReference type="ARBA" id="ARBA00022741"/>
    </source>
</evidence>
<dbReference type="GO" id="GO:0005524">
    <property type="term" value="F:ATP binding"/>
    <property type="evidence" value="ECO:0007669"/>
    <property type="project" value="UniProtKB-KW"/>
</dbReference>
<dbReference type="AlphaFoldDB" id="X1G8H5"/>
<keyword evidence="7 8" id="KW-0472">Membrane</keyword>
<evidence type="ECO:0000256" key="7">
    <source>
        <dbReference type="ARBA" id="ARBA00023136"/>
    </source>
</evidence>
<feature type="non-terminal residue" evidence="9">
    <location>
        <position position="85"/>
    </location>
</feature>
<name>X1G8H5_9ZZZZ</name>
<evidence type="ECO:0000256" key="1">
    <source>
        <dbReference type="ARBA" id="ARBA00004141"/>
    </source>
</evidence>
<evidence type="ECO:0000256" key="3">
    <source>
        <dbReference type="ARBA" id="ARBA00022692"/>
    </source>
</evidence>
<sequence>TGIFSLIIVAQFWGFANDLYTEDEGKRLFPLVAFGATFGGYWGGKVTSWLTVSLGTFQIMLVAGGFLGICILLTMIIHNREVKRA</sequence>
<dbReference type="InterPro" id="IPR036259">
    <property type="entry name" value="MFS_trans_sf"/>
</dbReference>
<feature type="transmembrane region" description="Helical" evidence="8">
    <location>
        <begin position="28"/>
        <end position="44"/>
    </location>
</feature>